<dbReference type="Pfam" id="PF00550">
    <property type="entry name" value="PP-binding"/>
    <property type="match status" value="1"/>
</dbReference>
<evidence type="ECO:0000256" key="3">
    <source>
        <dbReference type="ARBA" id="ARBA00022553"/>
    </source>
</evidence>
<dbReference type="NCBIfam" id="TIGR01733">
    <property type="entry name" value="AA-adenyl-dom"/>
    <property type="match status" value="1"/>
</dbReference>
<dbReference type="Pfam" id="PF00668">
    <property type="entry name" value="Condensation"/>
    <property type="match status" value="2"/>
</dbReference>
<dbReference type="UniPathway" id="UPA00011"/>
<dbReference type="InterPro" id="IPR009081">
    <property type="entry name" value="PP-bd_ACP"/>
</dbReference>
<comment type="caution">
    <text evidence="5">The sequence shown here is derived from an EMBL/GenBank/DDBJ whole genome shotgun (WGS) entry which is preliminary data.</text>
</comment>
<dbReference type="InterPro" id="IPR000873">
    <property type="entry name" value="AMP-dep_synth/lig_dom"/>
</dbReference>
<evidence type="ECO:0000259" key="4">
    <source>
        <dbReference type="PROSITE" id="PS50075"/>
    </source>
</evidence>
<dbReference type="SUPFAM" id="SSF47336">
    <property type="entry name" value="ACP-like"/>
    <property type="match status" value="1"/>
</dbReference>
<dbReference type="FunFam" id="1.10.1200.10:FF:000005">
    <property type="entry name" value="Nonribosomal peptide synthetase 1"/>
    <property type="match status" value="1"/>
</dbReference>
<dbReference type="SMART" id="SM00823">
    <property type="entry name" value="PKS_PP"/>
    <property type="match status" value="1"/>
</dbReference>
<dbReference type="OrthoDB" id="9803968at2"/>
<dbReference type="Gene3D" id="3.40.50.12780">
    <property type="entry name" value="N-terminal domain of ligase-like"/>
    <property type="match status" value="1"/>
</dbReference>
<keyword evidence="3" id="KW-0597">Phosphoprotein</keyword>
<proteinExistence type="predicted"/>
<dbReference type="GO" id="GO:0003824">
    <property type="term" value="F:catalytic activity"/>
    <property type="evidence" value="ECO:0007669"/>
    <property type="project" value="InterPro"/>
</dbReference>
<dbReference type="Gene3D" id="3.30.559.10">
    <property type="entry name" value="Chloramphenicol acetyltransferase-like domain"/>
    <property type="match status" value="2"/>
</dbReference>
<dbReference type="InterPro" id="IPR045851">
    <property type="entry name" value="AMP-bd_C_sf"/>
</dbReference>
<dbReference type="FunFam" id="3.40.50.12780:FF:000012">
    <property type="entry name" value="Non-ribosomal peptide synthetase"/>
    <property type="match status" value="1"/>
</dbReference>
<dbReference type="GO" id="GO:0043041">
    <property type="term" value="P:amino acid activation for nonribosomal peptide biosynthetic process"/>
    <property type="evidence" value="ECO:0007669"/>
    <property type="project" value="TreeGrafter"/>
</dbReference>
<dbReference type="PANTHER" id="PTHR45527">
    <property type="entry name" value="NONRIBOSOMAL PEPTIDE SYNTHETASE"/>
    <property type="match status" value="1"/>
</dbReference>
<keyword evidence="6" id="KW-1185">Reference proteome</keyword>
<dbReference type="SUPFAM" id="SSF56801">
    <property type="entry name" value="Acetyl-CoA synthetase-like"/>
    <property type="match status" value="1"/>
</dbReference>
<keyword evidence="2" id="KW-0596">Phosphopantetheine</keyword>
<evidence type="ECO:0000256" key="2">
    <source>
        <dbReference type="ARBA" id="ARBA00022450"/>
    </source>
</evidence>
<organism evidence="5 6">
    <name type="scientific">Gordonia crocea</name>
    <dbReference type="NCBI Taxonomy" id="589162"/>
    <lineage>
        <taxon>Bacteria</taxon>
        <taxon>Bacillati</taxon>
        <taxon>Actinomycetota</taxon>
        <taxon>Actinomycetes</taxon>
        <taxon>Mycobacteriales</taxon>
        <taxon>Gordoniaceae</taxon>
        <taxon>Gordonia</taxon>
    </lineage>
</organism>
<protein>
    <recommendedName>
        <fullName evidence="4">Carrier domain-containing protein</fullName>
    </recommendedName>
</protein>
<dbReference type="PROSITE" id="PS00455">
    <property type="entry name" value="AMP_BINDING"/>
    <property type="match status" value="1"/>
</dbReference>
<comment type="cofactor">
    <cofactor evidence="1">
        <name>pantetheine 4'-phosphate</name>
        <dbReference type="ChEBI" id="CHEBI:47942"/>
    </cofactor>
</comment>
<dbReference type="InterPro" id="IPR020845">
    <property type="entry name" value="AMP-binding_CS"/>
</dbReference>
<dbReference type="GO" id="GO:0044550">
    <property type="term" value="P:secondary metabolite biosynthetic process"/>
    <property type="evidence" value="ECO:0007669"/>
    <property type="project" value="TreeGrafter"/>
</dbReference>
<dbReference type="PANTHER" id="PTHR45527:SF1">
    <property type="entry name" value="FATTY ACID SYNTHASE"/>
    <property type="match status" value="1"/>
</dbReference>
<dbReference type="InterPro" id="IPR006162">
    <property type="entry name" value="Ppantetheine_attach_site"/>
</dbReference>
<evidence type="ECO:0000313" key="6">
    <source>
        <dbReference type="Proteomes" id="UP000444980"/>
    </source>
</evidence>
<gene>
    <name evidence="5" type="ORF">nbrc107697_34500</name>
</gene>
<dbReference type="GO" id="GO:0005737">
    <property type="term" value="C:cytoplasm"/>
    <property type="evidence" value="ECO:0007669"/>
    <property type="project" value="TreeGrafter"/>
</dbReference>
<dbReference type="RefSeq" id="WP_161928685.1">
    <property type="nucleotide sequence ID" value="NZ_BJOU01000019.1"/>
</dbReference>
<dbReference type="Pfam" id="PF13193">
    <property type="entry name" value="AMP-binding_C"/>
    <property type="match status" value="1"/>
</dbReference>
<dbReference type="InterPro" id="IPR036736">
    <property type="entry name" value="ACP-like_sf"/>
</dbReference>
<dbReference type="SUPFAM" id="SSF52777">
    <property type="entry name" value="CoA-dependent acyltransferases"/>
    <property type="match status" value="4"/>
</dbReference>
<dbReference type="Pfam" id="PF00501">
    <property type="entry name" value="AMP-binding"/>
    <property type="match status" value="1"/>
</dbReference>
<dbReference type="InterPro" id="IPR042099">
    <property type="entry name" value="ANL_N_sf"/>
</dbReference>
<accession>A0A7I9V2L4</accession>
<dbReference type="CDD" id="cd19540">
    <property type="entry name" value="LCL_NRPS-like"/>
    <property type="match status" value="1"/>
</dbReference>
<dbReference type="PROSITE" id="PS00012">
    <property type="entry name" value="PHOSPHOPANTETHEINE"/>
    <property type="match status" value="1"/>
</dbReference>
<dbReference type="PROSITE" id="PS50075">
    <property type="entry name" value="CARRIER"/>
    <property type="match status" value="1"/>
</dbReference>
<dbReference type="Gene3D" id="1.10.1200.10">
    <property type="entry name" value="ACP-like"/>
    <property type="match status" value="1"/>
</dbReference>
<dbReference type="EMBL" id="BJOU01000019">
    <property type="protein sequence ID" value="GED99411.1"/>
    <property type="molecule type" value="Genomic_DNA"/>
</dbReference>
<name>A0A7I9V2L4_9ACTN</name>
<evidence type="ECO:0000256" key="1">
    <source>
        <dbReference type="ARBA" id="ARBA00001957"/>
    </source>
</evidence>
<dbReference type="Proteomes" id="UP000444980">
    <property type="component" value="Unassembled WGS sequence"/>
</dbReference>
<dbReference type="Gene3D" id="3.30.300.30">
    <property type="match status" value="1"/>
</dbReference>
<dbReference type="Gene3D" id="3.30.559.30">
    <property type="entry name" value="Nonribosomal peptide synthetase, condensation domain"/>
    <property type="match status" value="2"/>
</dbReference>
<dbReference type="InterPro" id="IPR001242">
    <property type="entry name" value="Condensation_dom"/>
</dbReference>
<dbReference type="GO" id="GO:0031177">
    <property type="term" value="F:phosphopantetheine binding"/>
    <property type="evidence" value="ECO:0007669"/>
    <property type="project" value="InterPro"/>
</dbReference>
<sequence>MGRENSAANRFGGAAGSRAVPQPDALLPLTAPQRGIWFAEDLTSDYSVNIAHFVDIHHGPGDLDIDLLLECSQDVIDLMGAFKVRFTLVDGVPMQYADPDYPPVTVVHDFRDRDDADAAARAWMEADYRRPVDILADPLLIVACLRISDERTIWYQRGHHILCDGLAANTSMRRALARYAALRAGDEVDDTAGATLDEVVAYDADYVGSELYELDRDHWSTRITDMPEAASLSRVSGGGSASAATLHARRPLGPGLQRRLDKLSEELGTLPPALLTAAVAAFVARMTGSDDIVLSLPVHARTTTAIRRTAGMLSNIVPVRIRRIDSLTVRDLAGQAKDELLGALAHQRYRSEDIRREAGLDPRKLYFGPLINMMFFRELVIEGAQLDYEVLTTGIIEDLAVNLYQSVPGAPVSLDILANASLYTREEVDEHIDRLLVFTERLLADLDQRVSDVDLLNAGEESQLGALERGPELTVPVADHVLAPFTAAAQEHPDAVALVDDEHSWTYRDVDRLRRVLARRLVDDGVAPGHRVAIALPRSVDQVLAIYAVWTVGAAYVPIDVELPALRREHILSVSRPRLVVDEEYLRGVGFSATAAVDDELLPLPAPPSPAMPAYVLFTSGSTGTPKGVEVSHEAISRRMAWGQQRYPLTPDDVVMYKTPFTFDVSLPELVAPLQVGARMFVARSDGHRDPAYLREAIEAASVTSVHFVPSMLDVFIATETAHGNPVLAPSVRRVVASGEALPATTAAQVVDNTKAEMVNLYGPTEAAVEVTEYVAKRGDRSIPIGHPVPGMSVRVLDSRLRRVPVGVAGELYLVGRQLAYGYFSATGRTSHRFVADPFGRSERMYRTGDVVRWNAEGDLEYLGRTDHQVKIRGQRVELGEIEAVLLDQPDVDGAVVVVRTDGPAPLLVAYVKADTAKADTRGNDDEFAKRLLDESRRTLPAHMVPVAIVLVEEFPTNSAGKLDRAALPEPDLEEFAPEYVAPTTAAELATAEVFAHVLGLERVGVTESFFDAGGDSLSAMRAVTRLGDALGVNLTVRDLFAHPSVRDLVAAADAMGSDAQPLVKVEPRPAVVPVSEVQRGMWLLNQADPQSPVYNMPFAFRITGALDLSALQRAVADLLERQEALRTYYPMADGDPVQTVSGVEDVLARLSMAPQPVAGAAAEAVVSAAAQGFDVTEAPPFRFAVFATAPDEHVLVIVVHHINADGVSLLPLAADFMTAYAARARGAAPDWQPLGVAYADFALWQQRRLENAERERQLAYWADRLAGAPAVLGLPTDFPRRLTTSFDGEVVAFDIPRGVVERLEALAHAHQATLFMVVHAAYAALLTRLSGQHDVVVGIPFAGRTARDLEGVVGMFVNSLALRTTVDPGERFVDLLERVREEDLADMANADVAFESVVDATGTRRRAGTNPVFQTMLWFQNIDFPDVDLDGLTVEPVDPGVNPAKVDLQLTVFPNGHPFTGRDSDGMRAEFIYSTALFERHSVEVFADRLQRLLEAVVDAPEKAVADLSISSGTEGLSVVESPVEVPLPELVDTAGRDIPDVLAVDGHGASVAFGELAGTAAAMAITIPDADSALITALFALVPDLPAAGPEALGEVLAGIRVRARDGMTIGSAEA</sequence>
<dbReference type="InterPro" id="IPR023213">
    <property type="entry name" value="CAT-like_dom_sf"/>
</dbReference>
<feature type="domain" description="Carrier" evidence="4">
    <location>
        <begin position="982"/>
        <end position="1057"/>
    </location>
</feature>
<dbReference type="InterPro" id="IPR020806">
    <property type="entry name" value="PKS_PP-bd"/>
</dbReference>
<reference evidence="6" key="1">
    <citation type="submission" date="2019-06" db="EMBL/GenBank/DDBJ databases">
        <title>Gordonia isolated from sludge of a wastewater treatment plant.</title>
        <authorList>
            <person name="Tamura T."/>
            <person name="Aoyama K."/>
            <person name="Kang Y."/>
            <person name="Saito S."/>
            <person name="Akiyama N."/>
            <person name="Yazawa K."/>
            <person name="Gonoi T."/>
            <person name="Mikami Y."/>
        </authorList>
    </citation>
    <scope>NUCLEOTIDE SEQUENCE [LARGE SCALE GENOMIC DNA]</scope>
    <source>
        <strain evidence="6">NBRC 107697</strain>
    </source>
</reference>
<dbReference type="InterPro" id="IPR010071">
    <property type="entry name" value="AA_adenyl_dom"/>
</dbReference>
<dbReference type="InterPro" id="IPR025110">
    <property type="entry name" value="AMP-bd_C"/>
</dbReference>
<evidence type="ECO:0000313" key="5">
    <source>
        <dbReference type="EMBL" id="GED99411.1"/>
    </source>
</evidence>
<dbReference type="GO" id="GO:0008610">
    <property type="term" value="P:lipid biosynthetic process"/>
    <property type="evidence" value="ECO:0007669"/>
    <property type="project" value="UniProtKB-ARBA"/>
</dbReference>